<protein>
    <submittedName>
        <fullName evidence="2">DUF1566 domain-containing protein</fullName>
    </submittedName>
</protein>
<keyword evidence="3" id="KW-1185">Reference proteome</keyword>
<comment type="caution">
    <text evidence="2">The sequence shown here is derived from an EMBL/GenBank/DDBJ whole genome shotgun (WGS) entry which is preliminary data.</text>
</comment>
<gene>
    <name evidence="2" type="ORF">ISS99_18905</name>
</gene>
<dbReference type="RefSeq" id="WP_204633156.1">
    <property type="nucleotide sequence ID" value="NZ_BSOC01000001.1"/>
</dbReference>
<evidence type="ECO:0000313" key="3">
    <source>
        <dbReference type="Proteomes" id="UP001430193"/>
    </source>
</evidence>
<dbReference type="Pfam" id="PF07603">
    <property type="entry name" value="Lcl_C"/>
    <property type="match status" value="1"/>
</dbReference>
<proteinExistence type="predicted"/>
<dbReference type="Proteomes" id="UP001430193">
    <property type="component" value="Unassembled WGS sequence"/>
</dbReference>
<dbReference type="InterPro" id="IPR011460">
    <property type="entry name" value="Lcl_C"/>
</dbReference>
<dbReference type="EMBL" id="JADIKF010000040">
    <property type="protein sequence ID" value="MBM7131597.1"/>
    <property type="molecule type" value="Genomic_DNA"/>
</dbReference>
<accession>A0ABS2KKA4</accession>
<name>A0ABS2KKA4_9GAMM</name>
<evidence type="ECO:0000313" key="2">
    <source>
        <dbReference type="EMBL" id="MBM7131597.1"/>
    </source>
</evidence>
<feature type="domain" description="Lcl C-terminal" evidence="1">
    <location>
        <begin position="85"/>
        <end position="179"/>
    </location>
</feature>
<organism evidence="2 3">
    <name type="scientific">Dyella mobilis</name>
    <dbReference type="NCBI Taxonomy" id="1849582"/>
    <lineage>
        <taxon>Bacteria</taxon>
        <taxon>Pseudomonadati</taxon>
        <taxon>Pseudomonadota</taxon>
        <taxon>Gammaproteobacteria</taxon>
        <taxon>Lysobacterales</taxon>
        <taxon>Rhodanobacteraceae</taxon>
        <taxon>Dyella</taxon>
    </lineage>
</organism>
<evidence type="ECO:0000259" key="1">
    <source>
        <dbReference type="Pfam" id="PF07603"/>
    </source>
</evidence>
<sequence length="186" mass="20347">MNAQVRNSSPLIHIEHLTLQLPPSIHGDAVAFPVDRAAAVKEAQRYTKIGDDLIHLPDDATGHKAVLDSKFGIYRAVGVWPDAINAAATEERIAELNASGYLGLTTWRQPTLEEEFGIADHTKWNPACDKAFFPDVQPTYYRTSTPDPEPDSSYVFAVLFYRGGVGGLARGNLAFCRPVASVPARQ</sequence>
<reference evidence="2" key="1">
    <citation type="submission" date="2020-10" db="EMBL/GenBank/DDBJ databases">
        <title>Phylogeny of dyella-like bacteria.</title>
        <authorList>
            <person name="Fu J."/>
        </authorList>
    </citation>
    <scope>NUCLEOTIDE SEQUENCE</scope>
    <source>
        <strain evidence="2">DHON07</strain>
    </source>
</reference>